<dbReference type="SUPFAM" id="SSF48452">
    <property type="entry name" value="TPR-like"/>
    <property type="match status" value="3"/>
</dbReference>
<dbReference type="Gene3D" id="2.40.10.10">
    <property type="entry name" value="Trypsin-like serine proteases"/>
    <property type="match status" value="2"/>
</dbReference>
<gene>
    <name evidence="4" type="ORF">HHL15_04255</name>
</gene>
<dbReference type="Pfam" id="PF13432">
    <property type="entry name" value="TPR_16"/>
    <property type="match status" value="3"/>
</dbReference>
<evidence type="ECO:0000313" key="5">
    <source>
        <dbReference type="Proteomes" id="UP000580043"/>
    </source>
</evidence>
<evidence type="ECO:0000256" key="1">
    <source>
        <dbReference type="ARBA" id="ARBA00022737"/>
    </source>
</evidence>
<proteinExistence type="predicted"/>
<dbReference type="AlphaFoldDB" id="A0A848FYF0"/>
<dbReference type="Proteomes" id="UP000580043">
    <property type="component" value="Unassembled WGS sequence"/>
</dbReference>
<keyword evidence="2 3" id="KW-0802">TPR repeat</keyword>
<accession>A0A848FYF0</accession>
<dbReference type="Pfam" id="PF14559">
    <property type="entry name" value="TPR_19"/>
    <property type="match status" value="1"/>
</dbReference>
<dbReference type="SMART" id="SM00028">
    <property type="entry name" value="TPR"/>
    <property type="match status" value="10"/>
</dbReference>
<dbReference type="InterPro" id="IPR043504">
    <property type="entry name" value="Peptidase_S1_PA_chymotrypsin"/>
</dbReference>
<dbReference type="InterPro" id="IPR011990">
    <property type="entry name" value="TPR-like_helical_dom_sf"/>
</dbReference>
<reference evidence="4 5" key="1">
    <citation type="submission" date="2020-04" db="EMBL/GenBank/DDBJ databases">
        <title>Zoogloea sp. G-4-1-14 isolated from soil.</title>
        <authorList>
            <person name="Dahal R.H."/>
        </authorList>
    </citation>
    <scope>NUCLEOTIDE SEQUENCE [LARGE SCALE GENOMIC DNA]</scope>
    <source>
        <strain evidence="4 5">G-4-1-14</strain>
    </source>
</reference>
<dbReference type="Gene3D" id="1.25.40.10">
    <property type="entry name" value="Tetratricopeptide repeat domain"/>
    <property type="match status" value="2"/>
</dbReference>
<dbReference type="PRINTS" id="PR00834">
    <property type="entry name" value="PROTEASES2C"/>
</dbReference>
<dbReference type="Pfam" id="PF13365">
    <property type="entry name" value="Trypsin_2"/>
    <property type="match status" value="1"/>
</dbReference>
<feature type="repeat" description="TPR" evidence="3">
    <location>
        <begin position="663"/>
        <end position="696"/>
    </location>
</feature>
<dbReference type="GO" id="GO:0004252">
    <property type="term" value="F:serine-type endopeptidase activity"/>
    <property type="evidence" value="ECO:0007669"/>
    <property type="project" value="InterPro"/>
</dbReference>
<name>A0A848FYF0_9RHOO</name>
<dbReference type="PANTHER" id="PTHR45586:SF1">
    <property type="entry name" value="LIPOPOLYSACCHARIDE ASSEMBLY PROTEIN B"/>
    <property type="match status" value="1"/>
</dbReference>
<dbReference type="InterPro" id="IPR051012">
    <property type="entry name" value="CellSynth/LPSAsmb/PSIAsmb"/>
</dbReference>
<organism evidence="4 5">
    <name type="scientific">Zoogloea dura</name>
    <dbReference type="NCBI Taxonomy" id="2728840"/>
    <lineage>
        <taxon>Bacteria</taxon>
        <taxon>Pseudomonadati</taxon>
        <taxon>Pseudomonadota</taxon>
        <taxon>Betaproteobacteria</taxon>
        <taxon>Rhodocyclales</taxon>
        <taxon>Zoogloeaceae</taxon>
        <taxon>Zoogloea</taxon>
    </lineage>
</organism>
<protein>
    <submittedName>
        <fullName evidence="4">Tetratricopeptide repeat protein</fullName>
    </submittedName>
</protein>
<comment type="caution">
    <text evidence="4">The sequence shown here is derived from an EMBL/GenBank/DDBJ whole genome shotgun (WGS) entry which is preliminary data.</text>
</comment>
<feature type="repeat" description="TPR" evidence="3">
    <location>
        <begin position="425"/>
        <end position="458"/>
    </location>
</feature>
<dbReference type="RefSeq" id="WP_169144575.1">
    <property type="nucleotide sequence ID" value="NZ_JABBGA010000002.1"/>
</dbReference>
<dbReference type="InterPro" id="IPR019734">
    <property type="entry name" value="TPR_rpt"/>
</dbReference>
<dbReference type="InterPro" id="IPR009003">
    <property type="entry name" value="Peptidase_S1_PA"/>
</dbReference>
<dbReference type="Pfam" id="PF13181">
    <property type="entry name" value="TPR_8"/>
    <property type="match status" value="1"/>
</dbReference>
<dbReference type="GO" id="GO:0006508">
    <property type="term" value="P:proteolysis"/>
    <property type="evidence" value="ECO:0007669"/>
    <property type="project" value="InterPro"/>
</dbReference>
<sequence length="785" mass="83838">MRRHDVVCGVLLGLAVRLALADETDEARQVFARVAPSVLTVRTLDAAGREDGQGSGVVVGREQVVTACHVIEDARRIRVVAGEQAFDAEWVRRNAPLDLCLLRVAGLKALPVKLRSGADQPVGLPVYAVGNPLGFGLAVSAGLLAGVEREQPYPHLINTAAQSPGSSGGGLFDLEGRLVGISRAIMGAAQNVSRAIPAAAVARLLESGDAPPQRPEPPAPERAWVAEAEVAEQGARWTALENLARNWLIAQPTAAQAAASLATALLMSNRPQEAEGAARRALGLDPFHVGAWATLARALHLQGRTAEAEEALGKAEAGFPANPNVPFFRAEWLRQAGRLVEAGKLSREAILRSPSSSSLWRQLGLIEEAQGRPAEAARAFAVAARLGDASDEVRRRLTVNHFRAGDLGQASRSVQRGEGAGRQGALAQILLGMTEFRQGRIKAAEEAMRRAVEQAPELGAAWGGLGMVLAGTQRSAEAERAFERALALDGPNLAVLFNRAELRRGQKRLEEALADARLASESFPAQIDGWRALGRVLTDMRRYADAESAYETAAGLGPLPLDDQATRAEAQLGNGHGELALKTLKALEEKDPRFLRMCQITAKVLGQRGDMNGALAYLERALEIEPANGVTWSSKGYALVKLGRVAEGVQALETAVRLEPGVANPWINLGEAQLKNRNLARAIQALEKAISLEPEAMDARLFLAQAYLVARLPAKTREQTAQLFRRLPQAPQVLGLEVVALLMQADLPAARSMFERMLAAAPDMARQLRRQAMANGVAGAASLPE</sequence>
<evidence type="ECO:0000256" key="2">
    <source>
        <dbReference type="ARBA" id="ARBA00022803"/>
    </source>
</evidence>
<dbReference type="PANTHER" id="PTHR45586">
    <property type="entry name" value="TPR REPEAT-CONTAINING PROTEIN PA4667"/>
    <property type="match status" value="1"/>
</dbReference>
<evidence type="ECO:0000256" key="3">
    <source>
        <dbReference type="PROSITE-ProRule" id="PRU00339"/>
    </source>
</evidence>
<dbReference type="EMBL" id="JABBGA010000002">
    <property type="protein sequence ID" value="NML24938.1"/>
    <property type="molecule type" value="Genomic_DNA"/>
</dbReference>
<dbReference type="InterPro" id="IPR001940">
    <property type="entry name" value="Peptidase_S1C"/>
</dbReference>
<evidence type="ECO:0000313" key="4">
    <source>
        <dbReference type="EMBL" id="NML24938.1"/>
    </source>
</evidence>
<keyword evidence="5" id="KW-1185">Reference proteome</keyword>
<keyword evidence="1" id="KW-0677">Repeat</keyword>
<dbReference type="PROSITE" id="PS50005">
    <property type="entry name" value="TPR"/>
    <property type="match status" value="2"/>
</dbReference>
<dbReference type="SUPFAM" id="SSF50494">
    <property type="entry name" value="Trypsin-like serine proteases"/>
    <property type="match status" value="1"/>
</dbReference>